<evidence type="ECO:0000313" key="3">
    <source>
        <dbReference type="Proteomes" id="UP000288603"/>
    </source>
</evidence>
<feature type="transmembrane region" description="Helical" evidence="1">
    <location>
        <begin position="27"/>
        <end position="46"/>
    </location>
</feature>
<keyword evidence="3" id="KW-1185">Reference proteome</keyword>
<protein>
    <submittedName>
        <fullName evidence="2">Uncharacterized protein</fullName>
    </submittedName>
</protein>
<dbReference type="RefSeq" id="WP_128497512.1">
    <property type="nucleotide sequence ID" value="NZ_RZNC01000001.1"/>
</dbReference>
<accession>A0A444QF94</accession>
<reference evidence="2 3" key="1">
    <citation type="submission" date="2018-12" db="EMBL/GenBank/DDBJ databases">
        <authorList>
            <person name="Li F."/>
        </authorList>
    </citation>
    <scope>NUCLEOTIDE SEQUENCE [LARGE SCALE GENOMIC DNA]</scope>
    <source>
        <strain evidence="2 3">8H24J-4-2</strain>
    </source>
</reference>
<proteinExistence type="predicted"/>
<gene>
    <name evidence="2" type="ORF">ELQ92_03160</name>
</gene>
<evidence type="ECO:0000313" key="2">
    <source>
        <dbReference type="EMBL" id="RWZ68241.1"/>
    </source>
</evidence>
<dbReference type="AlphaFoldDB" id="A0A444QF94"/>
<name>A0A444QF94_9MICO</name>
<sequence>MTGEQNDRSADPTRVRNQPALRGTGRALWLTLGGILAAITITMLTFELPLQFGIALSGIIAVAVLYLLMVVSAVTMPPTRRRSHTLAWLMGAIAVAGIAALMIVLTVESS</sequence>
<dbReference type="Proteomes" id="UP000288603">
    <property type="component" value="Unassembled WGS sequence"/>
</dbReference>
<keyword evidence="1" id="KW-0812">Transmembrane</keyword>
<comment type="caution">
    <text evidence="2">The sequence shown here is derived from an EMBL/GenBank/DDBJ whole genome shotgun (WGS) entry which is preliminary data.</text>
</comment>
<feature type="transmembrane region" description="Helical" evidence="1">
    <location>
        <begin position="86"/>
        <end position="107"/>
    </location>
</feature>
<organism evidence="2 3">
    <name type="scientific">Labedella populi</name>
    <dbReference type="NCBI Taxonomy" id="2498850"/>
    <lineage>
        <taxon>Bacteria</taxon>
        <taxon>Bacillati</taxon>
        <taxon>Actinomycetota</taxon>
        <taxon>Actinomycetes</taxon>
        <taxon>Micrococcales</taxon>
        <taxon>Microbacteriaceae</taxon>
        <taxon>Labedella</taxon>
    </lineage>
</organism>
<feature type="transmembrane region" description="Helical" evidence="1">
    <location>
        <begin position="52"/>
        <end position="74"/>
    </location>
</feature>
<dbReference type="EMBL" id="RZNC01000001">
    <property type="protein sequence ID" value="RWZ68241.1"/>
    <property type="molecule type" value="Genomic_DNA"/>
</dbReference>
<keyword evidence="1" id="KW-1133">Transmembrane helix</keyword>
<keyword evidence="1" id="KW-0472">Membrane</keyword>
<evidence type="ECO:0000256" key="1">
    <source>
        <dbReference type="SAM" id="Phobius"/>
    </source>
</evidence>
<dbReference type="OrthoDB" id="5123577at2"/>